<keyword evidence="2" id="KW-1185">Reference proteome</keyword>
<gene>
    <name evidence="1" type="ORF">K0M31_011818</name>
</gene>
<protein>
    <submittedName>
        <fullName evidence="1">Uncharacterized protein</fullName>
    </submittedName>
</protein>
<dbReference type="Proteomes" id="UP001177670">
    <property type="component" value="Unassembled WGS sequence"/>
</dbReference>
<reference evidence="1" key="1">
    <citation type="submission" date="2021-10" db="EMBL/GenBank/DDBJ databases">
        <title>Melipona bicolor Genome sequencing and assembly.</title>
        <authorList>
            <person name="Araujo N.S."/>
            <person name="Arias M.C."/>
        </authorList>
    </citation>
    <scope>NUCLEOTIDE SEQUENCE</scope>
    <source>
        <strain evidence="1">USP_2M_L1-L4_2017</strain>
        <tissue evidence="1">Whole body</tissue>
    </source>
</reference>
<evidence type="ECO:0000313" key="1">
    <source>
        <dbReference type="EMBL" id="KAK1134033.1"/>
    </source>
</evidence>
<organism evidence="1 2">
    <name type="scientific">Melipona bicolor</name>
    <dbReference type="NCBI Taxonomy" id="60889"/>
    <lineage>
        <taxon>Eukaryota</taxon>
        <taxon>Metazoa</taxon>
        <taxon>Ecdysozoa</taxon>
        <taxon>Arthropoda</taxon>
        <taxon>Hexapoda</taxon>
        <taxon>Insecta</taxon>
        <taxon>Pterygota</taxon>
        <taxon>Neoptera</taxon>
        <taxon>Endopterygota</taxon>
        <taxon>Hymenoptera</taxon>
        <taxon>Apocrita</taxon>
        <taxon>Aculeata</taxon>
        <taxon>Apoidea</taxon>
        <taxon>Anthophila</taxon>
        <taxon>Apidae</taxon>
        <taxon>Melipona</taxon>
    </lineage>
</organism>
<evidence type="ECO:0000313" key="2">
    <source>
        <dbReference type="Proteomes" id="UP001177670"/>
    </source>
</evidence>
<dbReference type="EMBL" id="JAHYIQ010000003">
    <property type="protein sequence ID" value="KAK1134033.1"/>
    <property type="molecule type" value="Genomic_DNA"/>
</dbReference>
<name>A0AA40KV41_9HYME</name>
<accession>A0AA40KV41</accession>
<proteinExistence type="predicted"/>
<comment type="caution">
    <text evidence="1">The sequence shown here is derived from an EMBL/GenBank/DDBJ whole genome shotgun (WGS) entry which is preliminary data.</text>
</comment>
<sequence>MSGAPFTYSWTDTPEEKEIRANSPNIGAPSLHGWLNTSKSSTMTLRGSRVKVRVTNTEDD</sequence>
<dbReference type="AlphaFoldDB" id="A0AA40KV41"/>